<sequence>EFYPPEKALVLARDAYHFGTESPFAALDDDALYLVTNAFDLHISNARCQEIPHFFTPLENFGSVTHMAVVFPDLVVGPCDVIGEGLYGAVGIAAIDAVEVAGL</sequence>
<evidence type="ECO:0000313" key="1">
    <source>
        <dbReference type="EMBL" id="GAF69794.1"/>
    </source>
</evidence>
<dbReference type="EMBL" id="BARS01006525">
    <property type="protein sequence ID" value="GAF69794.1"/>
    <property type="molecule type" value="Genomic_DNA"/>
</dbReference>
<feature type="non-terminal residue" evidence="1">
    <location>
        <position position="1"/>
    </location>
</feature>
<organism evidence="1">
    <name type="scientific">marine sediment metagenome</name>
    <dbReference type="NCBI Taxonomy" id="412755"/>
    <lineage>
        <taxon>unclassified sequences</taxon>
        <taxon>metagenomes</taxon>
        <taxon>ecological metagenomes</taxon>
    </lineage>
</organism>
<accession>X0RLT3</accession>
<gene>
    <name evidence="1" type="ORF">S01H1_12690</name>
</gene>
<name>X0RLT3_9ZZZZ</name>
<protein>
    <submittedName>
        <fullName evidence="1">Uncharacterized protein</fullName>
    </submittedName>
</protein>
<reference evidence="1" key="1">
    <citation type="journal article" date="2014" name="Front. Microbiol.">
        <title>High frequency of phylogenetically diverse reductive dehalogenase-homologous genes in deep subseafloor sedimentary metagenomes.</title>
        <authorList>
            <person name="Kawai M."/>
            <person name="Futagami T."/>
            <person name="Toyoda A."/>
            <person name="Takaki Y."/>
            <person name="Nishi S."/>
            <person name="Hori S."/>
            <person name="Arai W."/>
            <person name="Tsubouchi T."/>
            <person name="Morono Y."/>
            <person name="Uchiyama I."/>
            <person name="Ito T."/>
            <person name="Fujiyama A."/>
            <person name="Inagaki F."/>
            <person name="Takami H."/>
        </authorList>
    </citation>
    <scope>NUCLEOTIDE SEQUENCE</scope>
    <source>
        <strain evidence="1">Expedition CK06-06</strain>
    </source>
</reference>
<proteinExistence type="predicted"/>
<dbReference type="AlphaFoldDB" id="X0RLT3"/>
<comment type="caution">
    <text evidence="1">The sequence shown here is derived from an EMBL/GenBank/DDBJ whole genome shotgun (WGS) entry which is preliminary data.</text>
</comment>